<comment type="subcellular location">
    <subcellularLocation>
        <location evidence="1">Membrane</location>
        <topology evidence="1">Single-pass membrane protein</topology>
    </subcellularLocation>
</comment>
<protein>
    <recommendedName>
        <fullName evidence="12">L domain-like protein</fullName>
    </recommendedName>
</protein>
<dbReference type="InterPro" id="IPR001611">
    <property type="entry name" value="Leu-rich_rpt"/>
</dbReference>
<dbReference type="InterPro" id="IPR032675">
    <property type="entry name" value="LRR_dom_sf"/>
</dbReference>
<comment type="caution">
    <text evidence="10">The sequence shown here is derived from an EMBL/GenBank/DDBJ whole genome shotgun (WGS) entry which is preliminary data.</text>
</comment>
<evidence type="ECO:0000313" key="10">
    <source>
        <dbReference type="EMBL" id="ORY28920.1"/>
    </source>
</evidence>
<reference evidence="10 11" key="1">
    <citation type="submission" date="2016-07" db="EMBL/GenBank/DDBJ databases">
        <title>Pervasive Adenine N6-methylation of Active Genes in Fungi.</title>
        <authorList>
            <consortium name="DOE Joint Genome Institute"/>
            <person name="Mondo S.J."/>
            <person name="Dannebaum R.O."/>
            <person name="Kuo R.C."/>
            <person name="Labutti K."/>
            <person name="Haridas S."/>
            <person name="Kuo A."/>
            <person name="Salamov A."/>
            <person name="Ahrendt S.R."/>
            <person name="Lipzen A."/>
            <person name="Sullivan W."/>
            <person name="Andreopoulos W.B."/>
            <person name="Clum A."/>
            <person name="Lindquist E."/>
            <person name="Daum C."/>
            <person name="Ramamoorthy G.K."/>
            <person name="Gryganskyi A."/>
            <person name="Culley D."/>
            <person name="Magnuson J.K."/>
            <person name="James T.Y."/>
            <person name="O'Malley M.A."/>
            <person name="Stajich J.E."/>
            <person name="Spatafora J.W."/>
            <person name="Visel A."/>
            <person name="Grigoriev I.V."/>
        </authorList>
    </citation>
    <scope>NUCLEOTIDE SEQUENCE [LARGE SCALE GENOMIC DNA]</scope>
    <source>
        <strain evidence="10 11">JEL800</strain>
    </source>
</reference>
<dbReference type="EMBL" id="MCGO01000091">
    <property type="protein sequence ID" value="ORY28920.1"/>
    <property type="molecule type" value="Genomic_DNA"/>
</dbReference>
<keyword evidence="7" id="KW-0472">Membrane</keyword>
<evidence type="ECO:0000256" key="7">
    <source>
        <dbReference type="ARBA" id="ARBA00023136"/>
    </source>
</evidence>
<dbReference type="Gene3D" id="3.80.10.10">
    <property type="entry name" value="Ribonuclease Inhibitor"/>
    <property type="match status" value="1"/>
</dbReference>
<dbReference type="PANTHER" id="PTHR27000:SF642">
    <property type="entry name" value="INACTIVE LEUCINE-RICH REPEAT RECEPTOR KINASE XIAO-RELATED"/>
    <property type="match status" value="1"/>
</dbReference>
<evidence type="ECO:0000256" key="3">
    <source>
        <dbReference type="ARBA" id="ARBA00022692"/>
    </source>
</evidence>
<evidence type="ECO:0008006" key="12">
    <source>
        <dbReference type="Google" id="ProtNLM"/>
    </source>
</evidence>
<dbReference type="SUPFAM" id="SSF52058">
    <property type="entry name" value="L domain-like"/>
    <property type="match status" value="1"/>
</dbReference>
<keyword evidence="6" id="KW-1133">Transmembrane helix</keyword>
<proteinExistence type="predicted"/>
<evidence type="ECO:0000256" key="9">
    <source>
        <dbReference type="ARBA" id="ARBA00023180"/>
    </source>
</evidence>
<dbReference type="Pfam" id="PF00560">
    <property type="entry name" value="LRR_1"/>
    <property type="match status" value="1"/>
</dbReference>
<evidence type="ECO:0000313" key="11">
    <source>
        <dbReference type="Proteomes" id="UP000193642"/>
    </source>
</evidence>
<evidence type="ECO:0000256" key="1">
    <source>
        <dbReference type="ARBA" id="ARBA00004167"/>
    </source>
</evidence>
<dbReference type="STRING" id="329046.A0A1Y2B2Y9"/>
<evidence type="ECO:0000256" key="4">
    <source>
        <dbReference type="ARBA" id="ARBA00022729"/>
    </source>
</evidence>
<dbReference type="AlphaFoldDB" id="A0A1Y2B2Y9"/>
<accession>A0A1Y2B2Y9</accession>
<keyword evidence="3" id="KW-0812">Transmembrane</keyword>
<gene>
    <name evidence="10" type="ORF">BCR33DRAFT_857878</name>
</gene>
<evidence type="ECO:0000256" key="6">
    <source>
        <dbReference type="ARBA" id="ARBA00022989"/>
    </source>
</evidence>
<evidence type="ECO:0000256" key="5">
    <source>
        <dbReference type="ARBA" id="ARBA00022737"/>
    </source>
</evidence>
<evidence type="ECO:0000256" key="2">
    <source>
        <dbReference type="ARBA" id="ARBA00022614"/>
    </source>
</evidence>
<name>A0A1Y2B2Y9_9FUNG</name>
<evidence type="ECO:0000256" key="8">
    <source>
        <dbReference type="ARBA" id="ARBA00023170"/>
    </source>
</evidence>
<organism evidence="10 11">
    <name type="scientific">Rhizoclosmatium globosum</name>
    <dbReference type="NCBI Taxonomy" id="329046"/>
    <lineage>
        <taxon>Eukaryota</taxon>
        <taxon>Fungi</taxon>
        <taxon>Fungi incertae sedis</taxon>
        <taxon>Chytridiomycota</taxon>
        <taxon>Chytridiomycota incertae sedis</taxon>
        <taxon>Chytridiomycetes</taxon>
        <taxon>Chytridiales</taxon>
        <taxon>Chytriomycetaceae</taxon>
        <taxon>Rhizoclosmatium</taxon>
    </lineage>
</organism>
<dbReference type="GO" id="GO:0016020">
    <property type="term" value="C:membrane"/>
    <property type="evidence" value="ECO:0007669"/>
    <property type="project" value="UniProtKB-SubCell"/>
</dbReference>
<keyword evidence="5" id="KW-0677">Repeat</keyword>
<keyword evidence="4" id="KW-0732">Signal</keyword>
<keyword evidence="11" id="KW-1185">Reference proteome</keyword>
<dbReference type="OrthoDB" id="418615at2759"/>
<keyword evidence="9" id="KW-0325">Glycoprotein</keyword>
<sequence>MPDLSGLTKCGSLYLTSTKVSGPLPNLPPNLYNLGLSDNNLTGPLPSVWPAHLSTLNLRNNQIAGPFPNLPNTLTGVFLSNNMLSGSIPDSIPPFLNAFDVSNNKLDGFIPSSLSPRLNFNPVLDGNCFVNAATFKATNRKDCPADTPIVSASESPKVSATVTNGPIASTVSSVTQTPSQSCDPRLPSDPITNPCPIKKPSAEIANLASGPIPSSGALSVYNGDSVQLIAKLNIQLPAALGKVNASKLASSLFSITEPVTPGIPAKFAGAAIPSSNVTTPGLNAIVMLVTPSRYQAIKYENLQTYNEASSGTVSAEILPIGFSITYVFGNFIKSVWFTFDLHNDGTLIIAANTGNSVLASVQIDGNLFALRRDASATFALVLGVAPVDIPSSSVPTAVILPSSSLSTIQSAIAKYSAVTSASEFFTTTTIPVLPTGATMSLLTGTKAILTTAAATSSLIGTKETVTSAIYGTMLPSPSASASSSSSGSAEPKITKTRSIDIKVGSSRRNCYLGLTLALLFVMI</sequence>
<dbReference type="PANTHER" id="PTHR27000">
    <property type="entry name" value="LEUCINE-RICH REPEAT RECEPTOR-LIKE PROTEIN KINASE FAMILY PROTEIN-RELATED"/>
    <property type="match status" value="1"/>
</dbReference>
<keyword evidence="8" id="KW-0675">Receptor</keyword>
<keyword evidence="2" id="KW-0433">Leucine-rich repeat</keyword>
<dbReference type="Proteomes" id="UP000193642">
    <property type="component" value="Unassembled WGS sequence"/>
</dbReference>